<dbReference type="Pfam" id="PF10442">
    <property type="entry name" value="FIST_C"/>
    <property type="match status" value="1"/>
</dbReference>
<evidence type="ECO:0000259" key="1">
    <source>
        <dbReference type="SMART" id="SM00897"/>
    </source>
</evidence>
<reference evidence="3" key="1">
    <citation type="submission" date="2019-12" db="EMBL/GenBank/DDBJ databases">
        <title>Comparative genomics gives insights into the taxonomy of the Azoarcus-Aromatoleum group and reveals separate origins of nif in the plant-associated Azoarcus and non-plant-associated Aromatoleum sub-groups.</title>
        <authorList>
            <person name="Lafos M."/>
            <person name="Maluk M."/>
            <person name="Batista M."/>
            <person name="Junghare M."/>
            <person name="Carmona M."/>
            <person name="Faoro H."/>
            <person name="Cruz L.M."/>
            <person name="Battistoni F."/>
            <person name="De Souza E."/>
            <person name="Pedrosa F."/>
            <person name="Chen W.-M."/>
            <person name="Poole P.S."/>
            <person name="Dixon R.A."/>
            <person name="James E.K."/>
        </authorList>
    </citation>
    <scope>NUCLEOTIDE SEQUENCE</scope>
    <source>
        <strain evidence="3">NSC3</strain>
    </source>
</reference>
<comment type="caution">
    <text evidence="3">The sequence shown here is derived from an EMBL/GenBank/DDBJ whole genome shotgun (WGS) entry which is preliminary data.</text>
</comment>
<feature type="domain" description="FIST C-domain" evidence="2">
    <location>
        <begin position="227"/>
        <end position="363"/>
    </location>
</feature>
<keyword evidence="3" id="KW-0808">Transferase</keyword>
<feature type="domain" description="FIST" evidence="1">
    <location>
        <begin position="41"/>
        <end position="226"/>
    </location>
</feature>
<protein>
    <submittedName>
        <fullName evidence="3">Histidine kinase</fullName>
    </submittedName>
</protein>
<dbReference type="SMART" id="SM01204">
    <property type="entry name" value="FIST_C"/>
    <property type="match status" value="1"/>
</dbReference>
<dbReference type="AlphaFoldDB" id="A0A972J917"/>
<dbReference type="Proteomes" id="UP000599523">
    <property type="component" value="Unassembled WGS sequence"/>
</dbReference>
<evidence type="ECO:0000313" key="3">
    <source>
        <dbReference type="EMBL" id="NMG03996.1"/>
    </source>
</evidence>
<organism evidence="3 4">
    <name type="scientific">Azoarcus taiwanensis</name>
    <dbReference type="NCBI Taxonomy" id="666964"/>
    <lineage>
        <taxon>Bacteria</taxon>
        <taxon>Pseudomonadati</taxon>
        <taxon>Pseudomonadota</taxon>
        <taxon>Betaproteobacteria</taxon>
        <taxon>Rhodocyclales</taxon>
        <taxon>Zoogloeaceae</taxon>
        <taxon>Azoarcus</taxon>
    </lineage>
</organism>
<dbReference type="PANTHER" id="PTHR40252">
    <property type="entry name" value="BLR0328 PROTEIN"/>
    <property type="match status" value="1"/>
</dbReference>
<evidence type="ECO:0000259" key="2">
    <source>
        <dbReference type="SMART" id="SM01204"/>
    </source>
</evidence>
<dbReference type="Pfam" id="PF08495">
    <property type="entry name" value="FIST"/>
    <property type="match status" value="1"/>
</dbReference>
<dbReference type="EMBL" id="WTVM01000087">
    <property type="protein sequence ID" value="NMG03996.1"/>
    <property type="molecule type" value="Genomic_DNA"/>
</dbReference>
<accession>A0A972J917</accession>
<keyword evidence="3" id="KW-0418">Kinase</keyword>
<keyword evidence="4" id="KW-1185">Reference proteome</keyword>
<name>A0A972J917_9RHOO</name>
<sequence>MTPKRKSDRRMTNIDFRLHFTAETGAAALIRIANEALAEGARSLLLLAADANDCETEEIDTWLRACPVPVFGGVFPQLIHDCQNREHGFIVAGLSETVEVHNIPGLSDPSSDYFETLEPLFGGKPEPVTLVVLVDGMGSGISALLDSVFDVLGSEPVYFGGGAGSLSFVQKPCLFSNEGMLTDYAQLTALPLRLVLGVEHGWEKFAGPFVATSGTRNIVASLDFKPAFDVYQEFVEADSGKHFTNTNFFDIAKGYPFGMERPDGSIVVRDPITRDGTSMVCVGEVPINSVVYLLKGKPENLIHAAARGASRLPKGYGPAIMSDCISRVLYLGDDFAKEIEAIQGEVGPRPIFGMLTLGEIANGGDRCLEFYNKTLVLAATEY</sequence>
<dbReference type="SMART" id="SM00897">
    <property type="entry name" value="FIST"/>
    <property type="match status" value="1"/>
</dbReference>
<proteinExistence type="predicted"/>
<dbReference type="GO" id="GO:0016301">
    <property type="term" value="F:kinase activity"/>
    <property type="evidence" value="ECO:0007669"/>
    <property type="project" value="UniProtKB-KW"/>
</dbReference>
<evidence type="ECO:0000313" key="4">
    <source>
        <dbReference type="Proteomes" id="UP000599523"/>
    </source>
</evidence>
<dbReference type="PANTHER" id="PTHR40252:SF2">
    <property type="entry name" value="BLR0328 PROTEIN"/>
    <property type="match status" value="1"/>
</dbReference>
<dbReference type="InterPro" id="IPR019494">
    <property type="entry name" value="FIST_C"/>
</dbReference>
<dbReference type="InterPro" id="IPR013702">
    <property type="entry name" value="FIST_domain_N"/>
</dbReference>
<gene>
    <name evidence="3" type="ORF">GPA21_13620</name>
</gene>